<evidence type="ECO:0000313" key="4">
    <source>
        <dbReference type="Proteomes" id="UP001303115"/>
    </source>
</evidence>
<comment type="caution">
    <text evidence="3">The sequence shown here is derived from an EMBL/GenBank/DDBJ whole genome shotgun (WGS) entry which is preliminary data.</text>
</comment>
<organism evidence="3 4">
    <name type="scientific">Parachaetomium inaequale</name>
    <dbReference type="NCBI Taxonomy" id="2588326"/>
    <lineage>
        <taxon>Eukaryota</taxon>
        <taxon>Fungi</taxon>
        <taxon>Dikarya</taxon>
        <taxon>Ascomycota</taxon>
        <taxon>Pezizomycotina</taxon>
        <taxon>Sordariomycetes</taxon>
        <taxon>Sordariomycetidae</taxon>
        <taxon>Sordariales</taxon>
        <taxon>Chaetomiaceae</taxon>
        <taxon>Parachaetomium</taxon>
    </lineage>
</organism>
<feature type="transmembrane region" description="Helical" evidence="2">
    <location>
        <begin position="49"/>
        <end position="69"/>
    </location>
</feature>
<keyword evidence="2" id="KW-0812">Transmembrane</keyword>
<keyword evidence="2" id="KW-0472">Membrane</keyword>
<evidence type="ECO:0008006" key="5">
    <source>
        <dbReference type="Google" id="ProtNLM"/>
    </source>
</evidence>
<feature type="region of interest" description="Disordered" evidence="1">
    <location>
        <begin position="240"/>
        <end position="262"/>
    </location>
</feature>
<protein>
    <recommendedName>
        <fullName evidence="5">F-box domain-containing protein</fullName>
    </recommendedName>
</protein>
<keyword evidence="4" id="KW-1185">Reference proteome</keyword>
<name>A0AAN6PH05_9PEZI</name>
<evidence type="ECO:0000256" key="2">
    <source>
        <dbReference type="SAM" id="Phobius"/>
    </source>
</evidence>
<dbReference type="Proteomes" id="UP001303115">
    <property type="component" value="Unassembled WGS sequence"/>
</dbReference>
<dbReference type="AlphaFoldDB" id="A0AAN6PH05"/>
<dbReference type="CDD" id="cd09917">
    <property type="entry name" value="F-box_SF"/>
    <property type="match status" value="1"/>
</dbReference>
<accession>A0AAN6PH05</accession>
<feature type="transmembrane region" description="Helical" evidence="2">
    <location>
        <begin position="155"/>
        <end position="178"/>
    </location>
</feature>
<evidence type="ECO:0000313" key="3">
    <source>
        <dbReference type="EMBL" id="KAK4040818.1"/>
    </source>
</evidence>
<sequence length="495" mass="55034">MWGPGGVSCIIRFICHIPSGMMGARSLTNYNYSMGLGDIYDVIPHGKTFIQGMGVVGYAGVFTLAWNFVMFGASPFCRGSLLGLIGVVDLVLTIILTAGVAMQGQFLPGSYEACNGASDWNNGTDGRNFFVVANATDSFGIYGPDSICHNMMENWVFAIVVIMFYMISGIINISLGFLGEPGTIAEPYSFGQYDIDHFSWLFKPVRLLFKPVHMLYRFLRGSSYISFRYMSKYLARNKEANRPTAKQSQEGGNPYEKSASEPQSLRLPMELVIMITKDLHWTDLANLGRTSRYLRTLFFGADNPAQVARDLRHFACKDGGPLINCAVCSIQTCVGCRTNVSVPHSEAFRHLTGCQAACSKCFFKNHCYGQQRPAQPGYGWNDRTSSDDSSSAQFRPSWGGRLISSSSGYRLAGSSQNQTYDEVCHTCAQLSRREMEEVRDAHNLREIQRQARTPTACYSCRRMLAADGVRWWVDPQTGRECQWHGHPGWARAGAS</sequence>
<feature type="region of interest" description="Disordered" evidence="1">
    <location>
        <begin position="378"/>
        <end position="397"/>
    </location>
</feature>
<proteinExistence type="predicted"/>
<reference evidence="4" key="1">
    <citation type="journal article" date="2023" name="Mol. Phylogenet. Evol.">
        <title>Genome-scale phylogeny and comparative genomics of the fungal order Sordariales.</title>
        <authorList>
            <person name="Hensen N."/>
            <person name="Bonometti L."/>
            <person name="Westerberg I."/>
            <person name="Brannstrom I.O."/>
            <person name="Guillou S."/>
            <person name="Cros-Aarteil S."/>
            <person name="Calhoun S."/>
            <person name="Haridas S."/>
            <person name="Kuo A."/>
            <person name="Mondo S."/>
            <person name="Pangilinan J."/>
            <person name="Riley R."/>
            <person name="LaButti K."/>
            <person name="Andreopoulos B."/>
            <person name="Lipzen A."/>
            <person name="Chen C."/>
            <person name="Yan M."/>
            <person name="Daum C."/>
            <person name="Ng V."/>
            <person name="Clum A."/>
            <person name="Steindorff A."/>
            <person name="Ohm R.A."/>
            <person name="Martin F."/>
            <person name="Silar P."/>
            <person name="Natvig D.O."/>
            <person name="Lalanne C."/>
            <person name="Gautier V."/>
            <person name="Ament-Velasquez S.L."/>
            <person name="Kruys A."/>
            <person name="Hutchinson M.I."/>
            <person name="Powell A.J."/>
            <person name="Barry K."/>
            <person name="Miller A.N."/>
            <person name="Grigoriev I.V."/>
            <person name="Debuchy R."/>
            <person name="Gladieux P."/>
            <person name="Hiltunen Thoren M."/>
            <person name="Johannesson H."/>
        </authorList>
    </citation>
    <scope>NUCLEOTIDE SEQUENCE [LARGE SCALE GENOMIC DNA]</scope>
    <source>
        <strain evidence="4">CBS 284.82</strain>
    </source>
</reference>
<gene>
    <name evidence="3" type="ORF">C8A01DRAFT_15382</name>
</gene>
<evidence type="ECO:0000256" key="1">
    <source>
        <dbReference type="SAM" id="MobiDB-lite"/>
    </source>
</evidence>
<feature type="transmembrane region" description="Helical" evidence="2">
    <location>
        <begin position="81"/>
        <end position="102"/>
    </location>
</feature>
<keyword evidence="2" id="KW-1133">Transmembrane helix</keyword>
<dbReference type="EMBL" id="MU854369">
    <property type="protein sequence ID" value="KAK4040818.1"/>
    <property type="molecule type" value="Genomic_DNA"/>
</dbReference>